<evidence type="ECO:0000313" key="3">
    <source>
        <dbReference type="Proteomes" id="UP001154265"/>
    </source>
</evidence>
<organism evidence="2 3">
    <name type="scientific">Candidatus Synechococcus calcipolaris G9</name>
    <dbReference type="NCBI Taxonomy" id="1497997"/>
    <lineage>
        <taxon>Bacteria</taxon>
        <taxon>Bacillati</taxon>
        <taxon>Cyanobacteriota</taxon>
        <taxon>Cyanophyceae</taxon>
        <taxon>Synechococcales</taxon>
        <taxon>Synechococcaceae</taxon>
        <taxon>Synechococcus</taxon>
    </lineage>
</organism>
<keyword evidence="3" id="KW-1185">Reference proteome</keyword>
<dbReference type="InterPro" id="IPR000845">
    <property type="entry name" value="Nucleoside_phosphorylase_d"/>
</dbReference>
<sequence length="233" mass="24733">MNRQLVLVPQGAEFQAVQRGLGKARQPKGEEVELRALPMGMAAVQSWLGKFSPLPSPPTSILVLGVCGALVPCYGVGQVVVYGKCGNGQGEWQICDPITTVFKGIDHETSALAPTSWPTVTALTSDRPLCTVAEKATWGTKTGAEVVDMEGFPLVDAFSRQGLPITIVRVVSDASDRPIPDLTPAIAPDGSLRPLPLLQAFLSQPLPAWHLIQGSLTALGILEKTVTQLFDGK</sequence>
<evidence type="ECO:0000259" key="1">
    <source>
        <dbReference type="Pfam" id="PF01048"/>
    </source>
</evidence>
<reference evidence="2" key="1">
    <citation type="journal article" date="2022" name="Genome Biol. Evol.">
        <title>A New Gene Family Diagnostic for Intracellular Biomineralization of Amorphous Ca Carbonates by Cyanobacteria.</title>
        <authorList>
            <person name="Benzerara K."/>
            <person name="Duprat E."/>
            <person name="Bitard-Feildel T."/>
            <person name="Caumes G."/>
            <person name="Cassier-Chauvat C."/>
            <person name="Chauvat F."/>
            <person name="Dezi M."/>
            <person name="Diop S.I."/>
            <person name="Gaschignard G."/>
            <person name="Gorgen S."/>
            <person name="Gugger M."/>
            <person name="Lopez-Garcia P."/>
            <person name="Millet M."/>
            <person name="Skouri-Panet F."/>
            <person name="Moreira D."/>
            <person name="Callebaut I."/>
        </authorList>
    </citation>
    <scope>NUCLEOTIDE SEQUENCE</scope>
    <source>
        <strain evidence="2">G9</strain>
    </source>
</reference>
<gene>
    <name evidence="2" type="ORF">L3556_03675</name>
</gene>
<proteinExistence type="predicted"/>
<dbReference type="EMBL" id="JAKKUT010000002">
    <property type="protein sequence ID" value="MDG2990037.1"/>
    <property type="molecule type" value="Genomic_DNA"/>
</dbReference>
<dbReference type="Pfam" id="PF01048">
    <property type="entry name" value="PNP_UDP_1"/>
    <property type="match status" value="1"/>
</dbReference>
<evidence type="ECO:0000313" key="2">
    <source>
        <dbReference type="EMBL" id="MDG2990037.1"/>
    </source>
</evidence>
<name>A0ABT6EXE6_9SYNE</name>
<accession>A0ABT6EXE6</accession>
<dbReference type="SUPFAM" id="SSF53167">
    <property type="entry name" value="Purine and uridine phosphorylases"/>
    <property type="match status" value="1"/>
</dbReference>
<reference evidence="2" key="2">
    <citation type="submission" date="2022-01" db="EMBL/GenBank/DDBJ databases">
        <authorList>
            <person name="Zivanovic Y."/>
            <person name="Moreira D."/>
            <person name="Lopez-Garcia P."/>
        </authorList>
    </citation>
    <scope>NUCLEOTIDE SEQUENCE</scope>
    <source>
        <strain evidence="2">G9</strain>
    </source>
</reference>
<dbReference type="Gene3D" id="3.40.50.1580">
    <property type="entry name" value="Nucleoside phosphorylase domain"/>
    <property type="match status" value="1"/>
</dbReference>
<dbReference type="InterPro" id="IPR035994">
    <property type="entry name" value="Nucleoside_phosphorylase_sf"/>
</dbReference>
<feature type="domain" description="Nucleoside phosphorylase" evidence="1">
    <location>
        <begin position="58"/>
        <end position="175"/>
    </location>
</feature>
<comment type="caution">
    <text evidence="2">The sequence shown here is derived from an EMBL/GenBank/DDBJ whole genome shotgun (WGS) entry which is preliminary data.</text>
</comment>
<dbReference type="Proteomes" id="UP001154265">
    <property type="component" value="Unassembled WGS sequence"/>
</dbReference>
<protein>
    <recommendedName>
        <fullName evidence="1">Nucleoside phosphorylase domain-containing protein</fullName>
    </recommendedName>
</protein>
<dbReference type="RefSeq" id="WP_277865955.1">
    <property type="nucleotide sequence ID" value="NZ_JAKKUT010000002.1"/>
</dbReference>